<feature type="region of interest" description="Disordered" evidence="2">
    <location>
        <begin position="2101"/>
        <end position="2120"/>
    </location>
</feature>
<gene>
    <name evidence="3" type="ORF">DLAC_09901</name>
</gene>
<dbReference type="OMA" id="EWFDECT"/>
<feature type="compositionally biased region" description="Low complexity" evidence="2">
    <location>
        <begin position="1487"/>
        <end position="1507"/>
    </location>
</feature>
<dbReference type="PANTHER" id="PTHR20916">
    <property type="entry name" value="CYSTEINE AND GLYCINE-RICH PROTEIN 2 BINDING PROTEIN"/>
    <property type="match status" value="1"/>
</dbReference>
<feature type="region of interest" description="Disordered" evidence="2">
    <location>
        <begin position="1782"/>
        <end position="1814"/>
    </location>
</feature>
<dbReference type="PROSITE" id="PS50005">
    <property type="entry name" value="TPR"/>
    <property type="match status" value="1"/>
</dbReference>
<feature type="compositionally biased region" description="Low complexity" evidence="2">
    <location>
        <begin position="1783"/>
        <end position="1814"/>
    </location>
</feature>
<accession>A0A151Z5K7</accession>
<keyword evidence="1" id="KW-0802">TPR repeat</keyword>
<feature type="region of interest" description="Disordered" evidence="2">
    <location>
        <begin position="824"/>
        <end position="862"/>
    </location>
</feature>
<dbReference type="OrthoDB" id="18070at2759"/>
<organism evidence="3 4">
    <name type="scientific">Tieghemostelium lacteum</name>
    <name type="common">Slime mold</name>
    <name type="synonym">Dictyostelium lacteum</name>
    <dbReference type="NCBI Taxonomy" id="361077"/>
    <lineage>
        <taxon>Eukaryota</taxon>
        <taxon>Amoebozoa</taxon>
        <taxon>Evosea</taxon>
        <taxon>Eumycetozoa</taxon>
        <taxon>Dictyostelia</taxon>
        <taxon>Dictyosteliales</taxon>
        <taxon>Raperosteliaceae</taxon>
        <taxon>Tieghemostelium</taxon>
    </lineage>
</organism>
<feature type="compositionally biased region" description="Low complexity" evidence="2">
    <location>
        <begin position="2275"/>
        <end position="2298"/>
    </location>
</feature>
<evidence type="ECO:0000256" key="1">
    <source>
        <dbReference type="PROSITE-ProRule" id="PRU00339"/>
    </source>
</evidence>
<feature type="region of interest" description="Disordered" evidence="2">
    <location>
        <begin position="723"/>
        <end position="758"/>
    </location>
</feature>
<protein>
    <submittedName>
        <fullName evidence="3">Uncharacterized protein</fullName>
    </submittedName>
</protein>
<name>A0A151Z5K7_TIELA</name>
<feature type="region of interest" description="Disordered" evidence="2">
    <location>
        <begin position="49"/>
        <end position="144"/>
    </location>
</feature>
<dbReference type="SUPFAM" id="SSF48452">
    <property type="entry name" value="TPR-like"/>
    <property type="match status" value="1"/>
</dbReference>
<feature type="region of interest" description="Disordered" evidence="2">
    <location>
        <begin position="1469"/>
        <end position="1508"/>
    </location>
</feature>
<feature type="region of interest" description="Disordered" evidence="2">
    <location>
        <begin position="1840"/>
        <end position="1866"/>
    </location>
</feature>
<feature type="compositionally biased region" description="Acidic residues" evidence="2">
    <location>
        <begin position="830"/>
        <end position="851"/>
    </location>
</feature>
<dbReference type="GO" id="GO:0004402">
    <property type="term" value="F:histone acetyltransferase activity"/>
    <property type="evidence" value="ECO:0007669"/>
    <property type="project" value="TreeGrafter"/>
</dbReference>
<evidence type="ECO:0000256" key="2">
    <source>
        <dbReference type="SAM" id="MobiDB-lite"/>
    </source>
</evidence>
<proteinExistence type="predicted"/>
<feature type="region of interest" description="Disordered" evidence="2">
    <location>
        <begin position="1697"/>
        <end position="1727"/>
    </location>
</feature>
<dbReference type="InterPro" id="IPR019734">
    <property type="entry name" value="TPR_rpt"/>
</dbReference>
<feature type="compositionally biased region" description="Polar residues" evidence="2">
    <location>
        <begin position="80"/>
        <end position="89"/>
    </location>
</feature>
<feature type="region of interest" description="Disordered" evidence="2">
    <location>
        <begin position="2022"/>
        <end position="2094"/>
    </location>
</feature>
<dbReference type="SUPFAM" id="SSF81995">
    <property type="entry name" value="beta-sandwich domain of Sec23/24"/>
    <property type="match status" value="1"/>
</dbReference>
<dbReference type="InterPro" id="IPR011990">
    <property type="entry name" value="TPR-like_helical_dom_sf"/>
</dbReference>
<dbReference type="Proteomes" id="UP000076078">
    <property type="component" value="Unassembled WGS sequence"/>
</dbReference>
<keyword evidence="4" id="KW-1185">Reference proteome</keyword>
<feature type="region of interest" description="Disordered" evidence="2">
    <location>
        <begin position="2264"/>
        <end position="2302"/>
    </location>
</feature>
<feature type="compositionally biased region" description="Low complexity" evidence="2">
    <location>
        <begin position="2064"/>
        <end position="2083"/>
    </location>
</feature>
<dbReference type="EMBL" id="LODT01000041">
    <property type="protein sequence ID" value="KYQ89246.1"/>
    <property type="molecule type" value="Genomic_DNA"/>
</dbReference>
<feature type="compositionally biased region" description="Basic and acidic residues" evidence="2">
    <location>
        <begin position="2033"/>
        <end position="2058"/>
    </location>
</feature>
<feature type="compositionally biased region" description="Low complexity" evidence="2">
    <location>
        <begin position="1979"/>
        <end position="1995"/>
    </location>
</feature>
<evidence type="ECO:0000313" key="3">
    <source>
        <dbReference type="EMBL" id="KYQ89246.1"/>
    </source>
</evidence>
<dbReference type="SMART" id="SM00028">
    <property type="entry name" value="TPR"/>
    <property type="match status" value="4"/>
</dbReference>
<dbReference type="InParanoid" id="A0A151Z5K7"/>
<feature type="compositionally biased region" description="Low complexity" evidence="2">
    <location>
        <begin position="51"/>
        <end position="79"/>
    </location>
</feature>
<dbReference type="FunCoup" id="A0A151Z5K7">
    <property type="interactions" value="1"/>
</dbReference>
<feature type="repeat" description="TPR" evidence="1">
    <location>
        <begin position="352"/>
        <end position="385"/>
    </location>
</feature>
<feature type="region of interest" description="Disordered" evidence="2">
    <location>
        <begin position="1974"/>
        <end position="1999"/>
    </location>
</feature>
<dbReference type="PANTHER" id="PTHR20916:SF20">
    <property type="entry name" value="CLU DOMAIN-CONTAINING PROTEIN"/>
    <property type="match status" value="1"/>
</dbReference>
<dbReference type="Gene3D" id="1.25.40.10">
    <property type="entry name" value="Tetratricopeptide repeat domain"/>
    <property type="match status" value="2"/>
</dbReference>
<evidence type="ECO:0000313" key="4">
    <source>
        <dbReference type="Proteomes" id="UP000076078"/>
    </source>
</evidence>
<comment type="caution">
    <text evidence="3">The sequence shown here is derived from an EMBL/GenBank/DDBJ whole genome shotgun (WGS) entry which is preliminary data.</text>
</comment>
<feature type="compositionally biased region" description="Low complexity" evidence="2">
    <location>
        <begin position="723"/>
        <end position="750"/>
    </location>
</feature>
<sequence length="2578" mass="291126">MASDDEDWDSEFGVDVPQIGLSLQRKLTIGNLSKRSKSKYDLASMLQEEVNQNQQQFQQQQQQAQVQQQQQQQNQNQQQPSSQPVTPQRGSLPGTPIRTPLNNNNNNLVSKFTESDDDDWDNMDSPSKSITEKRKEESDDEDWDAEFGGEVKTLAGMLNSTPKSTGSPGIASPQMKILGIKADPNSKMDWDDDFLFNDNSESENKLQQPQVNIISRARSVPVVGNALESSKIPQSITELLSLMQFGNEIDEKLLLPVPETKSNLNSLKVISEVEFKKSVESQNKIIQQREQKSNKLEISKGYYDLGLIYQQNQQQTILVNTQFSTALKIYQEFIDDDDDFDTPSVADYEYETNLYFQLGLSSRLMADVFNAIDYFKKSLEISQRDTKKNLWMFLRVNLELGQCYITSETPVYATRYFDTLVRTVLLSGCPGSPHQHSRDQCLSQQVIGKLTAEQWNLVSVGCFQMAKTLKVLQENDLALGYLKNSLATLRKFKSFKTQSASTQHQSVAPVNENEIINLISELKKAALMVEASDLTTAKDFESEDDEEDWDAELGLNVEEERPILQLTGQSPAVTINSGKDRMPTHYKLLETISNQTFEIVKYPKPSYLYSLTTQEGHLFLHEEALCQWLSNIIVKHLQGQDRALRVVPKASLDEMINEFELSTSQLAISSKRWARTIVEFCFTLHLFGHDETCWDTIYKFFLDIRDYSTHSSQQRLKSNFINSNKNNLRTSNSNNNSNNNNNMNSSINNPPSSPGGSGGLIDEKEAIYHYALQLLYLASKLWTRELDSDYKHMCNGLKGLSNVNSPLVDLIMSECYSHHLYHRSRSQSMDSDETYDSYMDEQQDEGSDEEPELRTRPGEFYQNEEEKVNPIQIFLRVYSQCSTRLQQQTNTTSPNLYRSIPADKEYYEIGTKNAMARALVDIHFYLNGISPLTTKRLDDNVVTQVDASVALELLDANVRMKILTDLYPELPPTYLKAKVAYALGLNAVDIGDLILAEKFLFECLFIIDQVKAPAFGLPLVLSELAANASISYASVLLDNFKYQYAIISFDNALLNLNLRKKPEYAALLRRVAALARENDDINTSIYYYKQILNNYLEDNPQSKTNEIIYICGVISNLYWEKGNYKQSEEYLKVIYFILSRPTTPNIGIDTIPGSSNANKMDTLPKFDNPLFFEHQLNLAKLYLESYHFEKGLELLEYMKKHPLPHGKTNSLIFILAKVYTKKGWFDESAALLAQIDNEDSPHISSSGGISSLISASSGGSGFSTSSIVSNLTQTSSSAGGSKIRTSGIPISLRHGGSGGSKVERNLKYWELQCLNYYHSNKFSEAIICIECAIETCPTSSLSSRGQYFYIRGKIFQKLVSFSSATLITFPTTLRPMSEEWREIVETCTSTSYTCTGDFIQECIASYKRAYHYYKSIGDDVKIQKIVSRIAECYLDRIFGPVALLHYPFDDVARLPHFATSKLIQKDSEQEQQISDLKKRKLKKDSLRVSSTSESSTTSGSANSSVSSVPPPLKEFYITLELIENPAVLALDINIDTCNILLLQRNYMNMAELKFLQGDRELAISYWNECKQLYYTLFFEGPHLIMKSAPLHFIKKIFQISKRMLRFLFAFDQELINKNLMLVDSYLSLELDISQATQRSIESNKPFAYESNPQIDKIFVPYAYQSLTIGRAYKKNRMEVSFTVSKNQKLNDFIHSFSNQKPKAPESPSHVSNLTFGEKTKDEEKSAITGDDVGERVWGCFHHIQNEIRKYSIGKVSQEELSTKNKVIIKQILKVMQSYKNHLASQGSGSVPGSPGASNLSSSSSSNGSNSPVSISSVPLTLSSNNLASLFRSQTKSQLISNNSTVGQDGRQRTPSNAGPTTGGSTITKSMAQKYEEISFNSSSSKAINASLQKLVFSLQIDNYFIHYVPSTGRKRFNRIGGNEELVPQAPPTNMLYLEVYLLSNANEKVSFVVSPLISLEKILLFLCNKPYWAQSSDETSGSGSKKKTSFFGSFSRSNQNSFRTAPKFIEKTSNFHNELISFLNNTIGPPSGEEQHHPDSPPQERSHDNKDFKSDHHHPPLIPPSSNVNPSITTTTNNNNNHHQGVHHSHVNTQPHLYLPNKDLLSADSHGRSMSVGSNSGAGRKIYTIDQLSLISLAKRMVRSDDPAYSKAYVSIDQLSYQIAKVFSHREMRECSEQNPLQLYLFVNSHEERRSLSSLDPTNKTNDQAITFTPEILASINPLLSLSSSPKDPTQEDLDRKKVVNELKHNTFSSLFEILPTNQQQIGSTSDQKKMQSSTGSTSSTSSHTSNSSTSSGKDSTKKSQSKFVFFGSSKSETIQPTTNISTTPLLFICSKSLQVFPWELIMMDLFVVRYLSLYDVLRTNYISDSGEGSHHHSLGGDLCPSFVSVCNSQMEKSQNTDYLKKEYSLRSVLYNLFTSIVIPSANRTVNENHPYHSPLIKIGTKPAIMKKKYKYLEFFDMSVKNQRITSFIETHSYPIIVFTYNDLVDLSSIPVTLLKSKPICTVLFIPNSKQKDIMSKLFKIYENQAKISQKSNQPISKKEKYHFLVSTIQILKEEFNCPIVFFNPSFYVNNENN</sequence>
<reference evidence="3 4" key="1">
    <citation type="submission" date="2015-12" db="EMBL/GenBank/DDBJ databases">
        <title>Dictyostelia acquired genes for synthesis and detection of signals that induce cell-type specialization by lateral gene transfer from prokaryotes.</title>
        <authorList>
            <person name="Gloeckner G."/>
            <person name="Schaap P."/>
        </authorList>
    </citation>
    <scope>NUCLEOTIDE SEQUENCE [LARGE SCALE GENOMIC DNA]</scope>
    <source>
        <strain evidence="3 4">TK</strain>
    </source>
</reference>
<dbReference type="STRING" id="361077.A0A151Z5K7"/>